<sequence length="273" mass="30243">MKLTRILTPMAIAVAAAVSAEPVLAGPSGYAAPIPSAPPAVYEAGTVMLRIGASYVDLDDDSGKWRYDRDLQPFFDGLRYDLDGETTWNFSVGFMPIDHMSVELGYIGKAEHDLDLTGLDATFVQDFGVSKIRAGSIDRRSATLMFNWFPVCKESWVQPYVGIGAHYTDYDSVRFRTAANDYLAEVAGAIGPAKLYLEDDWGWAGQIGIDIMLGRESNWLVNAAVQYLDSDVQTDLHYQAPNFYFSPTTVINAARTDIELDSWVYNLGIGYRF</sequence>
<evidence type="ECO:0000313" key="1">
    <source>
        <dbReference type="EMBL" id="AMX02816.1"/>
    </source>
</evidence>
<dbReference type="KEGG" id="mthd:A3224_09695"/>
<dbReference type="EMBL" id="CP014864">
    <property type="protein sequence ID" value="AMX02816.1"/>
    <property type="molecule type" value="Genomic_DNA"/>
</dbReference>
<dbReference type="GO" id="GO:0019867">
    <property type="term" value="C:outer membrane"/>
    <property type="evidence" value="ECO:0007669"/>
    <property type="project" value="InterPro"/>
</dbReference>
<reference evidence="2" key="1">
    <citation type="submission" date="2016-03" db="EMBL/GenBank/DDBJ databases">
        <authorList>
            <person name="Lee Y.-S."/>
            <person name="Choi Y.-L."/>
        </authorList>
    </citation>
    <scope>NUCLEOTIDE SEQUENCE [LARGE SCALE GENOMIC DNA]</scope>
    <source>
        <strain evidence="2">DAU221</strain>
    </source>
</reference>
<dbReference type="GO" id="GO:0055085">
    <property type="term" value="P:transmembrane transport"/>
    <property type="evidence" value="ECO:0007669"/>
    <property type="project" value="TreeGrafter"/>
</dbReference>
<protein>
    <submittedName>
        <fullName evidence="1">Uncharacterized protein</fullName>
    </submittedName>
</protein>
<dbReference type="AlphaFoldDB" id="A0A143HMV3"/>
<dbReference type="STRING" id="252514.A3224_09695"/>
<dbReference type="RefSeq" id="WP_067153841.1">
    <property type="nucleotide sequence ID" value="NZ_CP014864.1"/>
</dbReference>
<dbReference type="PANTHER" id="PTHR36920:SF1">
    <property type="entry name" value="OUTER MEMBRANE PROTEIN W"/>
    <property type="match status" value="1"/>
</dbReference>
<dbReference type="OrthoDB" id="9807574at2"/>
<proteinExistence type="predicted"/>
<gene>
    <name evidence="1" type="ORF">A3224_09695</name>
</gene>
<evidence type="ECO:0000313" key="2">
    <source>
        <dbReference type="Proteomes" id="UP000076077"/>
    </source>
</evidence>
<dbReference type="InterPro" id="IPR005618">
    <property type="entry name" value="OMPW"/>
</dbReference>
<dbReference type="Proteomes" id="UP000076077">
    <property type="component" value="Chromosome"/>
</dbReference>
<name>A0A143HMV3_MICTH</name>
<organism evidence="1 2">
    <name type="scientific">Microbulbifer thermotolerans</name>
    <dbReference type="NCBI Taxonomy" id="252514"/>
    <lineage>
        <taxon>Bacteria</taxon>
        <taxon>Pseudomonadati</taxon>
        <taxon>Pseudomonadota</taxon>
        <taxon>Gammaproteobacteria</taxon>
        <taxon>Cellvibrionales</taxon>
        <taxon>Microbulbiferaceae</taxon>
        <taxon>Microbulbifer</taxon>
    </lineage>
</organism>
<dbReference type="PROSITE" id="PS00695">
    <property type="entry name" value="ENT_VIR_OMP_2"/>
    <property type="match status" value="1"/>
</dbReference>
<keyword evidence="2" id="KW-1185">Reference proteome</keyword>
<dbReference type="SUPFAM" id="SSF56925">
    <property type="entry name" value="OMPA-like"/>
    <property type="match status" value="1"/>
</dbReference>
<dbReference type="Gene3D" id="2.40.160.20">
    <property type="match status" value="1"/>
</dbReference>
<accession>A0A143HMV3</accession>
<dbReference type="InterPro" id="IPR011250">
    <property type="entry name" value="OMP/PagP_B-barrel"/>
</dbReference>
<dbReference type="PANTHER" id="PTHR36920">
    <property type="match status" value="1"/>
</dbReference>
<dbReference type="Pfam" id="PF03922">
    <property type="entry name" value="OmpW"/>
    <property type="match status" value="1"/>
</dbReference>
<dbReference type="GO" id="GO:0044384">
    <property type="term" value="C:host outer membrane"/>
    <property type="evidence" value="ECO:0007669"/>
    <property type="project" value="InterPro"/>
</dbReference>
<dbReference type="GeneID" id="76608323"/>
<dbReference type="InterPro" id="IPR000758">
    <property type="entry name" value="Enterovir_OMP"/>
</dbReference>